<evidence type="ECO:0000259" key="1">
    <source>
        <dbReference type="Pfam" id="PF04230"/>
    </source>
</evidence>
<organism evidence="2 3">
    <name type="scientific">Advenella faeciporci</name>
    <dbReference type="NCBI Taxonomy" id="797535"/>
    <lineage>
        <taxon>Bacteria</taxon>
        <taxon>Pseudomonadati</taxon>
        <taxon>Pseudomonadota</taxon>
        <taxon>Betaproteobacteria</taxon>
        <taxon>Burkholderiales</taxon>
        <taxon>Alcaligenaceae</taxon>
    </lineage>
</organism>
<feature type="domain" description="Polysaccharide pyruvyl transferase" evidence="1">
    <location>
        <begin position="13"/>
        <end position="313"/>
    </location>
</feature>
<name>A0A918JNV3_9BURK</name>
<dbReference type="EMBL" id="BMYS01000020">
    <property type="protein sequence ID" value="GGW93289.1"/>
    <property type="molecule type" value="Genomic_DNA"/>
</dbReference>
<accession>A0A918JNV3</accession>
<dbReference type="AlphaFoldDB" id="A0A918JNV3"/>
<gene>
    <name evidence="2" type="ORF">GCM10011450_24110</name>
</gene>
<dbReference type="Proteomes" id="UP000608345">
    <property type="component" value="Unassembled WGS sequence"/>
</dbReference>
<dbReference type="Pfam" id="PF04230">
    <property type="entry name" value="PS_pyruv_trans"/>
    <property type="match status" value="1"/>
</dbReference>
<reference evidence="2" key="2">
    <citation type="submission" date="2020-09" db="EMBL/GenBank/DDBJ databases">
        <authorList>
            <person name="Sun Q."/>
            <person name="Kim S."/>
        </authorList>
    </citation>
    <scope>NUCLEOTIDE SEQUENCE</scope>
    <source>
        <strain evidence="2">KCTC 23732</strain>
    </source>
</reference>
<sequence>MKIAIMTQPLGHNYGGMIQAWALQQVLKNAGHEPITIDRQVDAKSPAYRAARFGYHTLQKILGKRKVPINLERYLPDILQHTHAFIDQHISMSELLNSTEKLKAHFKREQYDAVIVGSDQTWRPKYSPKIDNFFLDFLQGNDIKRIAYASSFGVDEWEFTEEQTRRCAPLAKHFDAISVREKSGVALCKTHLGVEATHVLDPTLLVGREAYEALYKNKDIPERQGIYTYILDQADWKNQVVETAKQVLKKPQYSNQRKTDLSKFSKSNLDDYKMPSLEGWVKGFSDADFVITDSFHGTVFSIIFNKPFISLINPSRGASRFYSIADELGLTHRLLNSYDKNIVDELLNTPVDYANVNRKLGLLVEESERFLTESLKN</sequence>
<protein>
    <submittedName>
        <fullName evidence="2">MurB family protein</fullName>
    </submittedName>
</protein>
<keyword evidence="3" id="KW-1185">Reference proteome</keyword>
<comment type="caution">
    <text evidence="2">The sequence shown here is derived from an EMBL/GenBank/DDBJ whole genome shotgun (WGS) entry which is preliminary data.</text>
</comment>
<evidence type="ECO:0000313" key="3">
    <source>
        <dbReference type="Proteomes" id="UP000608345"/>
    </source>
</evidence>
<reference evidence="2" key="1">
    <citation type="journal article" date="2014" name="Int. J. Syst. Evol. Microbiol.">
        <title>Complete genome sequence of Corynebacterium casei LMG S-19264T (=DSM 44701T), isolated from a smear-ripened cheese.</title>
        <authorList>
            <consortium name="US DOE Joint Genome Institute (JGI-PGF)"/>
            <person name="Walter F."/>
            <person name="Albersmeier A."/>
            <person name="Kalinowski J."/>
            <person name="Ruckert C."/>
        </authorList>
    </citation>
    <scope>NUCLEOTIDE SEQUENCE</scope>
    <source>
        <strain evidence="2">KCTC 23732</strain>
    </source>
</reference>
<evidence type="ECO:0000313" key="2">
    <source>
        <dbReference type="EMBL" id="GGW93289.1"/>
    </source>
</evidence>
<dbReference type="InterPro" id="IPR007345">
    <property type="entry name" value="Polysacch_pyruvyl_Trfase"/>
</dbReference>
<proteinExistence type="predicted"/>
<dbReference type="RefSeq" id="WP_189385759.1">
    <property type="nucleotide sequence ID" value="NZ_BAABFY010000046.1"/>
</dbReference>